<keyword evidence="1" id="KW-0597">Phosphoprotein</keyword>
<dbReference type="PANTHER" id="PTHR43547:SF2">
    <property type="entry name" value="HYBRID SIGNAL TRANSDUCTION HISTIDINE KINASE C"/>
    <property type="match status" value="1"/>
</dbReference>
<keyword evidence="4" id="KW-1185">Reference proteome</keyword>
<dbReference type="STRING" id="314285.KT71_00180"/>
<dbReference type="InterPro" id="IPR015943">
    <property type="entry name" value="WD40/YVTN_repeat-like_dom_sf"/>
</dbReference>
<dbReference type="InterPro" id="IPR013783">
    <property type="entry name" value="Ig-like_fold"/>
</dbReference>
<dbReference type="InterPro" id="IPR011123">
    <property type="entry name" value="Y_Y_Y"/>
</dbReference>
<dbReference type="Gene3D" id="2.60.40.10">
    <property type="entry name" value="Immunoglobulins"/>
    <property type="match status" value="1"/>
</dbReference>
<reference evidence="3 4" key="2">
    <citation type="journal article" date="2009" name="PLoS ONE">
        <title>The photosynthetic apparatus and its regulation in the aerobic gammaproteobacterium Congregibacter litoralis gen. nov., sp. nov.</title>
        <authorList>
            <person name="Spring S."/>
            <person name="Lunsdorf H."/>
            <person name="Fuchs B.M."/>
            <person name="Tindall B.J."/>
        </authorList>
    </citation>
    <scope>NUCLEOTIDE SEQUENCE [LARGE SCALE GENOMIC DNA]</scope>
    <source>
        <strain evidence="3">KT71</strain>
    </source>
</reference>
<dbReference type="eggNOG" id="COG3292">
    <property type="taxonomic scope" value="Bacteria"/>
</dbReference>
<reference evidence="3 4" key="1">
    <citation type="journal article" date="2007" name="Proc. Natl. Acad. Sci. U.S.A.">
        <title>Characterization of a marine gammaproteobacterium capable of aerobic anoxygenic photosynthesis.</title>
        <authorList>
            <person name="Fuchs B.M."/>
            <person name="Spring S."/>
            <person name="Teeling H."/>
            <person name="Quast C."/>
            <person name="Wulf J."/>
            <person name="Schattenhofer M."/>
            <person name="Yan S."/>
            <person name="Ferriera S."/>
            <person name="Johnson J."/>
            <person name="Glockner F.O."/>
            <person name="Amann R."/>
        </authorList>
    </citation>
    <scope>NUCLEOTIDE SEQUENCE [LARGE SCALE GENOMIC DNA]</scope>
    <source>
        <strain evidence="3">KT71</strain>
    </source>
</reference>
<dbReference type="PANTHER" id="PTHR43547">
    <property type="entry name" value="TWO-COMPONENT HISTIDINE KINASE"/>
    <property type="match status" value="1"/>
</dbReference>
<feature type="domain" description="Two component regulator three Y" evidence="2">
    <location>
        <begin position="545"/>
        <end position="607"/>
    </location>
</feature>
<evidence type="ECO:0000256" key="1">
    <source>
        <dbReference type="ARBA" id="ARBA00022553"/>
    </source>
</evidence>
<dbReference type="GO" id="GO:0000155">
    <property type="term" value="F:phosphorelay sensor kinase activity"/>
    <property type="evidence" value="ECO:0007669"/>
    <property type="project" value="TreeGrafter"/>
</dbReference>
<proteinExistence type="predicted"/>
<dbReference type="SUPFAM" id="SSF50978">
    <property type="entry name" value="WD40 repeat-like"/>
    <property type="match status" value="1"/>
</dbReference>
<evidence type="ECO:0000313" key="3">
    <source>
        <dbReference type="EMBL" id="EAQ98347.2"/>
    </source>
</evidence>
<dbReference type="Proteomes" id="UP000019205">
    <property type="component" value="Chromosome"/>
</dbReference>
<dbReference type="AlphaFoldDB" id="A4A5Q0"/>
<dbReference type="Pfam" id="PF07495">
    <property type="entry name" value="Y_Y_Y"/>
    <property type="match status" value="1"/>
</dbReference>
<dbReference type="HOGENOM" id="CLU_328930_0_0_6"/>
<accession>A4A5Q0</accession>
<protein>
    <recommendedName>
        <fullName evidence="2">Two component regulator three Y domain-containing protein</fullName>
    </recommendedName>
</protein>
<dbReference type="EMBL" id="AAOA02000002">
    <property type="protein sequence ID" value="EAQ98347.2"/>
    <property type="molecule type" value="Genomic_DNA"/>
</dbReference>
<evidence type="ECO:0000313" key="4">
    <source>
        <dbReference type="Proteomes" id="UP000019205"/>
    </source>
</evidence>
<dbReference type="Gene3D" id="2.130.10.10">
    <property type="entry name" value="YVTN repeat-like/Quinoprotein amine dehydrogenase"/>
    <property type="match status" value="2"/>
</dbReference>
<sequence>MLRLEDTIEVYRHASPSNAGTVKPQVVDVGLRTQIVATNNTGLCGGTSTRILCNLTEEAGQRTSVFSAPEGKTILAIAYIQSKDQLCVYLSDNQLRVFSISGLGQTKSFYFPRLLGNKLRTLEYANNHLFFGTDRGLFFSDLQMPTVERVETNKYSSVTGLSITTQGLWVLSESGMGYLAATQGRTWQGINLSQATEVLGFAQDGQHGVFIASYDGIFYWNRAKDSHTLVWPKPDVSTPDPRVTALGIFEDSLFVGTFSSGMKVFRISEDRSITATATGLLANAGVTSFLPLREGMLIGTYKRGLKYLKDGAIFDVKMPLDWRQNPSPVTSITSLGGLEKVVFTTEDHVVLLCLESLIPYSCSLQLTRSSFKKPRILSSEFGEDGTIWLGTLNHGMMRTSVSELTESRPLSNQSAFDTSNLSIYSLNQEDSETLWAATNNGLLSINVRSGAKKRLGKIHGLSNLDFNHGASLKTEMEIFFGGHFGYDMLDQSRSKAAAENSNIWLRAIAIDGQMYRSNILQISNTRLFIQANQHTTDFHLTVNDYRRPLLNQYEHKLEGFDKEWQNTGSVNVVTYQNLPPGDYVFRARGADSAGVWSDNEISLPISVLPPVWRTWWALAAYLLLAAVLFKYLKAWNDRNVAQRERLKLAEEGNAAFSRLEDDYQAQREANEVLLLRRTSSAQQLLDAVEAAVNATLQDAEEYTATAIANRLSVLRSIQLFTDRTTTTERTDVHALTNEITASLAQSNEVAARAIITNDVSENPVPLEHALYLGLVIQEALELAIMGRRYDGSLDPLIYIAMAPPTRDDRSELQYQLRVEDSGLKHDSDAELERHMPFTLHLIESGGGKVADDYDAGNSLTISLSFTFSDTALQ</sequence>
<name>A4A5Q0_9GAMM</name>
<comment type="caution">
    <text evidence="3">The sequence shown here is derived from an EMBL/GenBank/DDBJ whole genome shotgun (WGS) entry which is preliminary data.</text>
</comment>
<organism evidence="3 4">
    <name type="scientific">Congregibacter litoralis KT71</name>
    <dbReference type="NCBI Taxonomy" id="314285"/>
    <lineage>
        <taxon>Bacteria</taxon>
        <taxon>Pseudomonadati</taxon>
        <taxon>Pseudomonadota</taxon>
        <taxon>Gammaproteobacteria</taxon>
        <taxon>Cellvibrionales</taxon>
        <taxon>Halieaceae</taxon>
        <taxon>Congregibacter</taxon>
    </lineage>
</organism>
<dbReference type="InterPro" id="IPR036322">
    <property type="entry name" value="WD40_repeat_dom_sf"/>
</dbReference>
<gene>
    <name evidence="3" type="ORF">KT71_00180</name>
</gene>
<evidence type="ECO:0000259" key="2">
    <source>
        <dbReference type="Pfam" id="PF07495"/>
    </source>
</evidence>